<keyword evidence="3" id="KW-1185">Reference proteome</keyword>
<evidence type="ECO:0000313" key="3">
    <source>
        <dbReference type="Proteomes" id="UP000588098"/>
    </source>
</evidence>
<organism evidence="2 3">
    <name type="scientific">Streptomyces zagrosensis</name>
    <dbReference type="NCBI Taxonomy" id="1042984"/>
    <lineage>
        <taxon>Bacteria</taxon>
        <taxon>Bacillati</taxon>
        <taxon>Actinomycetota</taxon>
        <taxon>Actinomycetes</taxon>
        <taxon>Kitasatosporales</taxon>
        <taxon>Streptomycetaceae</taxon>
        <taxon>Streptomyces</taxon>
    </lineage>
</organism>
<dbReference type="AlphaFoldDB" id="A0A7W9QHM3"/>
<accession>A0A7W9QHM3</accession>
<protein>
    <submittedName>
        <fullName evidence="2">Uncharacterized protein</fullName>
    </submittedName>
</protein>
<feature type="region of interest" description="Disordered" evidence="1">
    <location>
        <begin position="27"/>
        <end position="59"/>
    </location>
</feature>
<dbReference type="EMBL" id="JACHJL010000051">
    <property type="protein sequence ID" value="MBB5940421.1"/>
    <property type="molecule type" value="Genomic_DNA"/>
</dbReference>
<feature type="compositionally biased region" description="Low complexity" evidence="1">
    <location>
        <begin position="27"/>
        <end position="38"/>
    </location>
</feature>
<evidence type="ECO:0000256" key="1">
    <source>
        <dbReference type="SAM" id="MobiDB-lite"/>
    </source>
</evidence>
<proteinExistence type="predicted"/>
<sequence>MPGVFLEPGVKHRTGALVDRVLARAVHPAHPPSSSSPVRGGWGRRPTPQASTICAVAPR</sequence>
<reference evidence="2 3" key="1">
    <citation type="submission" date="2020-08" db="EMBL/GenBank/DDBJ databases">
        <title>Genomic Encyclopedia of Type Strains, Phase III (KMG-III): the genomes of soil and plant-associated and newly described type strains.</title>
        <authorList>
            <person name="Whitman W."/>
        </authorList>
    </citation>
    <scope>NUCLEOTIDE SEQUENCE [LARGE SCALE GENOMIC DNA]</scope>
    <source>
        <strain evidence="2 3">CECT 8305</strain>
    </source>
</reference>
<evidence type="ECO:0000313" key="2">
    <source>
        <dbReference type="EMBL" id="MBB5940421.1"/>
    </source>
</evidence>
<dbReference type="Proteomes" id="UP000588098">
    <property type="component" value="Unassembled WGS sequence"/>
</dbReference>
<name>A0A7W9QHM3_9ACTN</name>
<gene>
    <name evidence="2" type="ORF">FHS42_007519</name>
</gene>
<comment type="caution">
    <text evidence="2">The sequence shown here is derived from an EMBL/GenBank/DDBJ whole genome shotgun (WGS) entry which is preliminary data.</text>
</comment>